<protein>
    <recommendedName>
        <fullName evidence="3">DUF2508 family protein</fullName>
    </recommendedName>
</protein>
<reference evidence="2" key="1">
    <citation type="journal article" date="2019" name="Int. J. Syst. Evol. Microbiol.">
        <title>The Global Catalogue of Microorganisms (GCM) 10K type strain sequencing project: providing services to taxonomists for standard genome sequencing and annotation.</title>
        <authorList>
            <consortium name="The Broad Institute Genomics Platform"/>
            <consortium name="The Broad Institute Genome Sequencing Center for Infectious Disease"/>
            <person name="Wu L."/>
            <person name="Ma J."/>
        </authorList>
    </citation>
    <scope>NUCLEOTIDE SEQUENCE [LARGE SCALE GENOMIC DNA]</scope>
    <source>
        <strain evidence="2">CCM 9110</strain>
    </source>
</reference>
<gene>
    <name evidence="1" type="ORF">ACFQ41_05105</name>
</gene>
<sequence>MKPDIIKEFDQLTHNITAELDNIELQLRLASDTYQQELDALDYLDDKYGLTDELHARIYAQMKKQAIK</sequence>
<proteinExistence type="predicted"/>
<dbReference type="EMBL" id="JBHTOA010000022">
    <property type="protein sequence ID" value="MFD1398678.1"/>
    <property type="molecule type" value="Genomic_DNA"/>
</dbReference>
<accession>A0ABW4BGN7</accession>
<comment type="caution">
    <text evidence="1">The sequence shown here is derived from an EMBL/GenBank/DDBJ whole genome shotgun (WGS) entry which is preliminary data.</text>
</comment>
<evidence type="ECO:0000313" key="2">
    <source>
        <dbReference type="Proteomes" id="UP001597199"/>
    </source>
</evidence>
<organism evidence="1 2">
    <name type="scientific">Lacticaseibacillus suilingensis</name>
    <dbReference type="NCBI Taxonomy" id="2799577"/>
    <lineage>
        <taxon>Bacteria</taxon>
        <taxon>Bacillati</taxon>
        <taxon>Bacillota</taxon>
        <taxon>Bacilli</taxon>
        <taxon>Lactobacillales</taxon>
        <taxon>Lactobacillaceae</taxon>
        <taxon>Lacticaseibacillus</taxon>
    </lineage>
</organism>
<evidence type="ECO:0000313" key="1">
    <source>
        <dbReference type="EMBL" id="MFD1398678.1"/>
    </source>
</evidence>
<dbReference type="Proteomes" id="UP001597199">
    <property type="component" value="Unassembled WGS sequence"/>
</dbReference>
<name>A0ABW4BGN7_9LACO</name>
<dbReference type="RefSeq" id="WP_204119810.1">
    <property type="nucleotide sequence ID" value="NZ_BOLV01000029.1"/>
</dbReference>
<evidence type="ECO:0008006" key="3">
    <source>
        <dbReference type="Google" id="ProtNLM"/>
    </source>
</evidence>
<keyword evidence="2" id="KW-1185">Reference proteome</keyword>